<protein>
    <submittedName>
        <fullName evidence="1">Uncharacterized protein</fullName>
    </submittedName>
</protein>
<evidence type="ECO:0000313" key="2">
    <source>
        <dbReference type="Proteomes" id="UP000631114"/>
    </source>
</evidence>
<organism evidence="1 2">
    <name type="scientific">Coptis chinensis</name>
    <dbReference type="NCBI Taxonomy" id="261450"/>
    <lineage>
        <taxon>Eukaryota</taxon>
        <taxon>Viridiplantae</taxon>
        <taxon>Streptophyta</taxon>
        <taxon>Embryophyta</taxon>
        <taxon>Tracheophyta</taxon>
        <taxon>Spermatophyta</taxon>
        <taxon>Magnoliopsida</taxon>
        <taxon>Ranunculales</taxon>
        <taxon>Ranunculaceae</taxon>
        <taxon>Coptidoideae</taxon>
        <taxon>Coptis</taxon>
    </lineage>
</organism>
<name>A0A835LK93_9MAGN</name>
<proteinExistence type="predicted"/>
<evidence type="ECO:0000313" key="1">
    <source>
        <dbReference type="EMBL" id="KAF9598718.1"/>
    </source>
</evidence>
<dbReference type="Proteomes" id="UP000631114">
    <property type="component" value="Unassembled WGS sequence"/>
</dbReference>
<accession>A0A835LK93</accession>
<reference evidence="1 2" key="1">
    <citation type="submission" date="2020-10" db="EMBL/GenBank/DDBJ databases">
        <title>The Coptis chinensis genome and diversification of protoberbering-type alkaloids.</title>
        <authorList>
            <person name="Wang B."/>
            <person name="Shu S."/>
            <person name="Song C."/>
            <person name="Liu Y."/>
        </authorList>
    </citation>
    <scope>NUCLEOTIDE SEQUENCE [LARGE SCALE GENOMIC DNA]</scope>
    <source>
        <strain evidence="1">HL-2020</strain>
        <tissue evidence="1">Leaf</tissue>
    </source>
</reference>
<dbReference type="OrthoDB" id="5061070at2759"/>
<comment type="caution">
    <text evidence="1">The sequence shown here is derived from an EMBL/GenBank/DDBJ whole genome shotgun (WGS) entry which is preliminary data.</text>
</comment>
<gene>
    <name evidence="1" type="ORF">IFM89_030442</name>
</gene>
<keyword evidence="2" id="KW-1185">Reference proteome</keyword>
<dbReference type="EMBL" id="JADFTS010000007">
    <property type="protein sequence ID" value="KAF9598718.1"/>
    <property type="molecule type" value="Genomic_DNA"/>
</dbReference>
<sequence>MPFIGFGRLREYLEEELQKRYKEAVSATLALLEQRCDEVSIDLARMDSKIKDTSDVAYLRRSVMLHATSISGHIVSDMLRLYSPYVRVGINLSLRQFMKYCFGWVTSKISICNV</sequence>
<dbReference type="AlphaFoldDB" id="A0A835LK93"/>